<dbReference type="EMBL" id="CHKL01000050">
    <property type="protein sequence ID" value="COV82295.1"/>
    <property type="molecule type" value="Genomic_DNA"/>
</dbReference>
<evidence type="ECO:0000313" key="4">
    <source>
        <dbReference type="Proteomes" id="UP000048600"/>
    </source>
</evidence>
<keyword evidence="2" id="KW-1133">Transmembrane helix</keyword>
<evidence type="ECO:0000256" key="2">
    <source>
        <dbReference type="SAM" id="Phobius"/>
    </source>
</evidence>
<gene>
    <name evidence="3" type="ORF">ERS007741_00732</name>
</gene>
<sequence>MPPLPNNSPPSPPACPVPGAPLAPLPISGRPNSAWAGALTAASMFGPALAASALAYAPASTVRVRTTWA</sequence>
<accession>A0A655IE98</accession>
<dbReference type="Proteomes" id="UP000048600">
    <property type="component" value="Unassembled WGS sequence"/>
</dbReference>
<name>A0A655IE98_MYCTX</name>
<keyword evidence="2" id="KW-0472">Membrane</keyword>
<feature type="transmembrane region" description="Helical" evidence="2">
    <location>
        <begin position="34"/>
        <end position="57"/>
    </location>
</feature>
<keyword evidence="2" id="KW-0812">Transmembrane</keyword>
<evidence type="ECO:0000313" key="3">
    <source>
        <dbReference type="EMBL" id="COV82295.1"/>
    </source>
</evidence>
<evidence type="ECO:0000256" key="1">
    <source>
        <dbReference type="SAM" id="MobiDB-lite"/>
    </source>
</evidence>
<organism evidence="3 4">
    <name type="scientific">Mycobacterium tuberculosis</name>
    <dbReference type="NCBI Taxonomy" id="1773"/>
    <lineage>
        <taxon>Bacteria</taxon>
        <taxon>Bacillati</taxon>
        <taxon>Actinomycetota</taxon>
        <taxon>Actinomycetes</taxon>
        <taxon>Mycobacteriales</taxon>
        <taxon>Mycobacteriaceae</taxon>
        <taxon>Mycobacterium</taxon>
        <taxon>Mycobacterium tuberculosis complex</taxon>
    </lineage>
</organism>
<dbReference type="AlphaFoldDB" id="A0A655IE98"/>
<protein>
    <submittedName>
        <fullName evidence="3">Uncharacterized protein</fullName>
    </submittedName>
</protein>
<reference evidence="3 4" key="1">
    <citation type="submission" date="2015-03" db="EMBL/GenBank/DDBJ databases">
        <authorList>
            <consortium name="Pathogen Informatics"/>
        </authorList>
    </citation>
    <scope>NUCLEOTIDE SEQUENCE [LARGE SCALE GENOMIC DNA]</scope>
    <source>
        <strain evidence="3 4">P00601463</strain>
    </source>
</reference>
<feature type="region of interest" description="Disordered" evidence="1">
    <location>
        <begin position="1"/>
        <end position="20"/>
    </location>
</feature>
<proteinExistence type="predicted"/>